<keyword evidence="5" id="KW-1185">Reference proteome</keyword>
<dbReference type="InterPro" id="IPR001670">
    <property type="entry name" value="ADH_Fe/GldA"/>
</dbReference>
<evidence type="ECO:0000313" key="4">
    <source>
        <dbReference type="EMBL" id="QSB04801.1"/>
    </source>
</evidence>
<dbReference type="Gene3D" id="3.40.50.1970">
    <property type="match status" value="1"/>
</dbReference>
<evidence type="ECO:0000259" key="3">
    <source>
        <dbReference type="Pfam" id="PF25137"/>
    </source>
</evidence>
<dbReference type="SUPFAM" id="SSF56796">
    <property type="entry name" value="Dehydroquinate synthase-like"/>
    <property type="match status" value="1"/>
</dbReference>
<dbReference type="GO" id="GO:0017000">
    <property type="term" value="P:antibiotic biosynthetic process"/>
    <property type="evidence" value="ECO:0007669"/>
    <property type="project" value="InterPro"/>
</dbReference>
<organism evidence="4 5">
    <name type="scientific">Natronoglycomyces albus</name>
    <dbReference type="NCBI Taxonomy" id="2811108"/>
    <lineage>
        <taxon>Bacteria</taxon>
        <taxon>Bacillati</taxon>
        <taxon>Actinomycetota</taxon>
        <taxon>Actinomycetes</taxon>
        <taxon>Glycomycetales</taxon>
        <taxon>Glycomycetaceae</taxon>
        <taxon>Natronoglycomyces</taxon>
    </lineage>
</organism>
<feature type="domain" description="Alcohol dehydrogenase iron-type/glycerol dehydrogenase GldA" evidence="2">
    <location>
        <begin position="8"/>
        <end position="174"/>
    </location>
</feature>
<reference evidence="4" key="1">
    <citation type="submission" date="2021-02" db="EMBL/GenBank/DDBJ databases">
        <title>Natronoglycomyces albus gen. nov., sp. nov, a haloalkaliphilic actinobacterium from a soda solonchak soil.</title>
        <authorList>
            <person name="Sorokin D.Y."/>
            <person name="Khijniak T.V."/>
            <person name="Zakharycheva A.P."/>
            <person name="Boueva O.V."/>
            <person name="Ariskina E.V."/>
            <person name="Hahnke R.L."/>
            <person name="Bunk B."/>
            <person name="Sproer C."/>
            <person name="Schumann P."/>
            <person name="Evtushenko L.I."/>
            <person name="Kublanov I.V."/>
        </authorList>
    </citation>
    <scope>NUCLEOTIDE SEQUENCE</scope>
    <source>
        <strain evidence="4">DSM 106290</strain>
    </source>
</reference>
<keyword evidence="1" id="KW-0560">Oxidoreductase</keyword>
<dbReference type="Gene3D" id="1.20.1090.10">
    <property type="entry name" value="Dehydroquinate synthase-like - alpha domain"/>
    <property type="match status" value="1"/>
</dbReference>
<name>A0A895XG10_9ACTN</name>
<dbReference type="GO" id="GO:0046872">
    <property type="term" value="F:metal ion binding"/>
    <property type="evidence" value="ECO:0007669"/>
    <property type="project" value="InterPro"/>
</dbReference>
<dbReference type="Pfam" id="PF00465">
    <property type="entry name" value="Fe-ADH"/>
    <property type="match status" value="1"/>
</dbReference>
<accession>A0A895XG10</accession>
<feature type="domain" description="Fe-containing alcohol dehydrogenase-like C-terminal" evidence="3">
    <location>
        <begin position="186"/>
        <end position="380"/>
    </location>
</feature>
<dbReference type="KEGG" id="nav:JQS30_13665"/>
<protein>
    <submittedName>
        <fullName evidence="4">Phosphonoacetaldehyde reductase</fullName>
    </submittedName>
</protein>
<dbReference type="GO" id="GO:0004022">
    <property type="term" value="F:alcohol dehydrogenase (NAD+) activity"/>
    <property type="evidence" value="ECO:0007669"/>
    <property type="project" value="TreeGrafter"/>
</dbReference>
<dbReference type="InterPro" id="IPR056798">
    <property type="entry name" value="ADH_Fe_C"/>
</dbReference>
<evidence type="ECO:0000256" key="1">
    <source>
        <dbReference type="ARBA" id="ARBA00023002"/>
    </source>
</evidence>
<dbReference type="InterPro" id="IPR035873">
    <property type="entry name" value="PhpC"/>
</dbReference>
<dbReference type="Proteomes" id="UP000662939">
    <property type="component" value="Chromosome"/>
</dbReference>
<dbReference type="EMBL" id="CP070496">
    <property type="protein sequence ID" value="QSB04801.1"/>
    <property type="molecule type" value="Genomic_DNA"/>
</dbReference>
<gene>
    <name evidence="4" type="ORF">JQS30_13665</name>
</gene>
<dbReference type="RefSeq" id="WP_213170800.1">
    <property type="nucleotide sequence ID" value="NZ_CP070496.1"/>
</dbReference>
<sequence>MSALADRDIRFGDNTIAMAPNVVRQLGATRVLVVCGKNSFTASGAEAIVPELENVAQVRRWNDFRANTDAADLIVGLRIVEEFQPDAILAVGGGSAMDMAKLLCGYRGVTDKKLLEDAIRAGGTVSRTNTALILAPTTSGSGAEATHFGVVYIGADKYSIGGPTILPDVVLLDPSLTLSGSDYQRATSGVDALAQAIEALWAVDATDESHAFALQALPLLAGSLEAYVKSPSAKAARDMALGSYLAGRAIDIAKTTAAHALSYGITKTYGLSHGHAVAVTLGSFIEQHAEASASRLQDAVDPMAHRQAMDEVLAALGAANAAEAKESWAELLQRIGLDASLTNAGARRTEDRHKLANSVNLDRLGNNPVKFTLDELAELLIDLP</sequence>
<evidence type="ECO:0000259" key="2">
    <source>
        <dbReference type="Pfam" id="PF00465"/>
    </source>
</evidence>
<evidence type="ECO:0000313" key="5">
    <source>
        <dbReference type="Proteomes" id="UP000662939"/>
    </source>
</evidence>
<dbReference type="AlphaFoldDB" id="A0A895XG10"/>
<dbReference type="PANTHER" id="PTHR11496">
    <property type="entry name" value="ALCOHOL DEHYDROGENASE"/>
    <property type="match status" value="1"/>
</dbReference>
<dbReference type="CDD" id="cd08182">
    <property type="entry name" value="HEPD"/>
    <property type="match status" value="1"/>
</dbReference>
<dbReference type="PANTHER" id="PTHR11496:SF83">
    <property type="entry name" value="HYDROXYACID-OXOACID TRANSHYDROGENASE, MITOCHONDRIAL"/>
    <property type="match status" value="1"/>
</dbReference>
<dbReference type="InterPro" id="IPR039697">
    <property type="entry name" value="Alcohol_dehydrogenase_Fe"/>
</dbReference>
<proteinExistence type="predicted"/>
<dbReference type="Pfam" id="PF25137">
    <property type="entry name" value="ADH_Fe_C"/>
    <property type="match status" value="1"/>
</dbReference>